<evidence type="ECO:0000313" key="1">
    <source>
        <dbReference type="EMBL" id="ATA89698.1"/>
    </source>
</evidence>
<dbReference type="Proteomes" id="UP000217348">
    <property type="component" value="Chromosome"/>
</dbReference>
<name>A0A250G045_9FLAO</name>
<proteinExistence type="predicted"/>
<dbReference type="AlphaFoldDB" id="A0A250G045"/>
<gene>
    <name evidence="1" type="ORF">CGC58_08140</name>
</gene>
<dbReference type="EMBL" id="CP022387">
    <property type="protein sequence ID" value="ATA89698.1"/>
    <property type="molecule type" value="Genomic_DNA"/>
</dbReference>
<reference evidence="2" key="1">
    <citation type="submission" date="2017-06" db="EMBL/GenBank/DDBJ databases">
        <title>Capnocytophaga spp. assemblies.</title>
        <authorList>
            <person name="Gulvik C.A."/>
        </authorList>
    </citation>
    <scope>NUCLEOTIDE SEQUENCE [LARGE SCALE GENOMIC DNA]</scope>
    <source>
        <strain evidence="2">H2177</strain>
    </source>
</reference>
<dbReference type="OrthoDB" id="9760760at2"/>
<accession>A0A250G045</accession>
<sequence>MALLHANGLAQNIRDNVFHNVIHIDDRNIFYEEYQHSHNKNNNILTDIAIPSSHKKPVIFVVPNIPFKRLQHIYPEFSEIILITPNYELYKKMSPSRGEPSASSVLYHIQRDKGTIKIDSLVIRNGFPEMNYYENLLEGDYSEDFEYHQQEKGKIKVFHQDRDFLEPQNEVIPLKESIAEYEKKFNKKIHYYQVFHQKHRFFENYYTLEGLTKEEKLTFILHRKWAVIANKSTKNIVFSPILVTPYWVKTDKTFIKR</sequence>
<dbReference type="KEGG" id="csto:CGC58_08140"/>
<evidence type="ECO:0000313" key="2">
    <source>
        <dbReference type="Proteomes" id="UP000217348"/>
    </source>
</evidence>
<organism evidence="1 2">
    <name type="scientific">Capnocytophaga stomatis</name>
    <dbReference type="NCBI Taxonomy" id="1848904"/>
    <lineage>
        <taxon>Bacteria</taxon>
        <taxon>Pseudomonadati</taxon>
        <taxon>Bacteroidota</taxon>
        <taxon>Flavobacteriia</taxon>
        <taxon>Flavobacteriales</taxon>
        <taxon>Flavobacteriaceae</taxon>
        <taxon>Capnocytophaga</taxon>
    </lineage>
</organism>
<protein>
    <submittedName>
        <fullName evidence="1">Uncharacterized protein</fullName>
    </submittedName>
</protein>